<dbReference type="PANTHER" id="PTHR42961:SF2">
    <property type="entry name" value="IRON-SULFUR PROTEIN NUBPL"/>
    <property type="match status" value="1"/>
</dbReference>
<comment type="similarity">
    <text evidence="2">In the C-terminal section; belongs to the Mrp/NBP35 ATP-binding proteins family.</text>
</comment>
<dbReference type="InterPro" id="IPR027417">
    <property type="entry name" value="P-loop_NTPase"/>
</dbReference>
<dbReference type="Pfam" id="PF10609">
    <property type="entry name" value="ParA"/>
    <property type="match status" value="1"/>
</dbReference>
<dbReference type="InterPro" id="IPR000808">
    <property type="entry name" value="Mrp-like_CS"/>
</dbReference>
<comment type="caution">
    <text evidence="10">The sequence shown here is derived from an EMBL/GenBank/DDBJ whole genome shotgun (WGS) entry which is preliminary data.</text>
</comment>
<evidence type="ECO:0000256" key="3">
    <source>
        <dbReference type="ARBA" id="ARBA00022723"/>
    </source>
</evidence>
<dbReference type="InterPro" id="IPR034904">
    <property type="entry name" value="FSCA_dom_sf"/>
</dbReference>
<sequence length="377" mass="40741">MKLDKKEILKALETISVSGEGQNMIESGVVKNVNIFGDEVEVDLTLATPAMHIKKRAEVDVMKAIHEHVYEKAKVKVNVKVDAPQKKAPEIKGKPIPGIKNIVAVASGKGGVGKSTVTANLAVTLSKMGFKVGLLDADIYGPSATIMFDVERERPLSVTVDGKSKMKPVENYGVKILSIGFFTKPSQAVIWRGPMAAKALNQMIFDADWGELDFLLIDLPPGTGDIHLSIMQSLPITGSVIVSTPQNVALADAKKGVAMFQQESINVPVLGIIENMAYFTPAELPENKYYIFGEKGARNLAEDIEIPFLGELPLVQSIREAGDIGRPAALQNDTPIANAMEEITKNVVQETVRRNENIPPTEAIKITTMAGCSAVKK</sequence>
<evidence type="ECO:0000256" key="2">
    <source>
        <dbReference type="ARBA" id="ARBA00008205"/>
    </source>
</evidence>
<proteinExistence type="inferred from homology"/>
<feature type="domain" description="MIP18 family-like" evidence="9">
    <location>
        <begin position="5"/>
        <end position="77"/>
    </location>
</feature>
<keyword evidence="11" id="KW-1185">Reference proteome</keyword>
<evidence type="ECO:0000256" key="4">
    <source>
        <dbReference type="ARBA" id="ARBA00022741"/>
    </source>
</evidence>
<dbReference type="Proteomes" id="UP000615593">
    <property type="component" value="Unassembled WGS sequence"/>
</dbReference>
<evidence type="ECO:0000256" key="6">
    <source>
        <dbReference type="ARBA" id="ARBA00023004"/>
    </source>
</evidence>
<feature type="binding site" evidence="8">
    <location>
        <begin position="108"/>
        <end position="115"/>
    </location>
    <ligand>
        <name>ATP</name>
        <dbReference type="ChEBI" id="CHEBI:30616"/>
    </ligand>
</feature>
<evidence type="ECO:0000259" key="9">
    <source>
        <dbReference type="Pfam" id="PF01883"/>
    </source>
</evidence>
<dbReference type="Gene3D" id="3.40.50.300">
    <property type="entry name" value="P-loop containing nucleotide triphosphate hydrolases"/>
    <property type="match status" value="1"/>
</dbReference>
<keyword evidence="3 8" id="KW-0479">Metal-binding</keyword>
<dbReference type="CDD" id="cd02037">
    <property type="entry name" value="Mrp_NBP35"/>
    <property type="match status" value="1"/>
</dbReference>
<comment type="subunit">
    <text evidence="8">Homodimer.</text>
</comment>
<dbReference type="InterPro" id="IPR002744">
    <property type="entry name" value="MIP18-like"/>
</dbReference>
<comment type="similarity">
    <text evidence="1">In the N-terminal section; belongs to the MIP18 family.</text>
</comment>
<reference evidence="11" key="1">
    <citation type="journal article" date="2019" name="Int. J. Syst. Evol. Microbiol.">
        <title>The Global Catalogue of Microorganisms (GCM) 10K type strain sequencing project: providing services to taxonomists for standard genome sequencing and annotation.</title>
        <authorList>
            <consortium name="The Broad Institute Genomics Platform"/>
            <consortium name="The Broad Institute Genome Sequencing Center for Infectious Disease"/>
            <person name="Wu L."/>
            <person name="Ma J."/>
        </authorList>
    </citation>
    <scope>NUCLEOTIDE SEQUENCE [LARGE SCALE GENOMIC DNA]</scope>
    <source>
        <strain evidence="11">KCTC 12708</strain>
    </source>
</reference>
<comment type="similarity">
    <text evidence="8">Belongs to the Mrp/NBP35 ATP-binding proteins family.</text>
</comment>
<dbReference type="PANTHER" id="PTHR42961">
    <property type="entry name" value="IRON-SULFUR PROTEIN NUBPL"/>
    <property type="match status" value="1"/>
</dbReference>
<dbReference type="RefSeq" id="WP_027884925.1">
    <property type="nucleotide sequence ID" value="NZ_BMWY01000004.1"/>
</dbReference>
<dbReference type="SUPFAM" id="SSF117916">
    <property type="entry name" value="Fe-S cluster assembly (FSCA) domain-like"/>
    <property type="match status" value="1"/>
</dbReference>
<dbReference type="InterPro" id="IPR019591">
    <property type="entry name" value="Mrp/NBP35_ATP-bd"/>
</dbReference>
<evidence type="ECO:0000256" key="1">
    <source>
        <dbReference type="ARBA" id="ARBA00007352"/>
    </source>
</evidence>
<dbReference type="PROSITE" id="PS01215">
    <property type="entry name" value="MRP"/>
    <property type="match status" value="1"/>
</dbReference>
<dbReference type="HAMAP" id="MF_02040">
    <property type="entry name" value="Mrp_NBP35"/>
    <property type="match status" value="1"/>
</dbReference>
<evidence type="ECO:0000313" key="11">
    <source>
        <dbReference type="Proteomes" id="UP000615593"/>
    </source>
</evidence>
<dbReference type="Pfam" id="PF01883">
    <property type="entry name" value="FeS_assembly_P"/>
    <property type="match status" value="1"/>
</dbReference>
<keyword evidence="5 8" id="KW-0067">ATP-binding</keyword>
<keyword evidence="6 8" id="KW-0408">Iron</keyword>
<accession>A0ABQ3BWD9</accession>
<evidence type="ECO:0000256" key="5">
    <source>
        <dbReference type="ARBA" id="ARBA00022840"/>
    </source>
</evidence>
<protein>
    <recommendedName>
        <fullName evidence="8">Iron-sulfur cluster carrier protein</fullName>
    </recommendedName>
</protein>
<organism evidence="10 11">
    <name type="scientific">Mesonia mobilis</name>
    <dbReference type="NCBI Taxonomy" id="369791"/>
    <lineage>
        <taxon>Bacteria</taxon>
        <taxon>Pseudomonadati</taxon>
        <taxon>Bacteroidota</taxon>
        <taxon>Flavobacteriia</taxon>
        <taxon>Flavobacteriales</taxon>
        <taxon>Flavobacteriaceae</taxon>
        <taxon>Mesonia</taxon>
    </lineage>
</organism>
<comment type="function">
    <text evidence="8">Binds and transfers iron-sulfur (Fe-S) clusters to target apoproteins. Can hydrolyze ATP.</text>
</comment>
<evidence type="ECO:0000256" key="8">
    <source>
        <dbReference type="HAMAP-Rule" id="MF_02040"/>
    </source>
</evidence>
<gene>
    <name evidence="10" type="primary">mrp</name>
    <name evidence="10" type="ORF">GCM10008088_17280</name>
</gene>
<name>A0ABQ3BWD9_9FLAO</name>
<evidence type="ECO:0000313" key="10">
    <source>
        <dbReference type="EMBL" id="GGZ56246.1"/>
    </source>
</evidence>
<dbReference type="GeneID" id="94369393"/>
<keyword evidence="7 8" id="KW-0411">Iron-sulfur</keyword>
<dbReference type="Gene3D" id="3.30.300.130">
    <property type="entry name" value="Fe-S cluster assembly (FSCA)"/>
    <property type="match status" value="1"/>
</dbReference>
<keyword evidence="8" id="KW-0378">Hydrolase</keyword>
<dbReference type="InterPro" id="IPR033756">
    <property type="entry name" value="YlxH/NBP35"/>
</dbReference>
<dbReference type="InterPro" id="IPR044304">
    <property type="entry name" value="NUBPL-like"/>
</dbReference>
<dbReference type="SUPFAM" id="SSF52540">
    <property type="entry name" value="P-loop containing nucleoside triphosphate hydrolases"/>
    <property type="match status" value="1"/>
</dbReference>
<keyword evidence="4 8" id="KW-0547">Nucleotide-binding</keyword>
<dbReference type="EMBL" id="BMWY01000004">
    <property type="protein sequence ID" value="GGZ56246.1"/>
    <property type="molecule type" value="Genomic_DNA"/>
</dbReference>
<evidence type="ECO:0000256" key="7">
    <source>
        <dbReference type="ARBA" id="ARBA00023014"/>
    </source>
</evidence>